<gene>
    <name evidence="3" type="ORF">DICPUDRAFT_158686</name>
</gene>
<evidence type="ECO:0000313" key="4">
    <source>
        <dbReference type="Proteomes" id="UP000001064"/>
    </source>
</evidence>
<dbReference type="InParanoid" id="F1A278"/>
<protein>
    <submittedName>
        <fullName evidence="3">Uncharacterized protein</fullName>
    </submittedName>
</protein>
<keyword evidence="1" id="KW-0472">Membrane</keyword>
<proteinExistence type="predicted"/>
<dbReference type="OMA" id="CNEYNSA"/>
<feature type="signal peptide" evidence="2">
    <location>
        <begin position="1"/>
        <end position="17"/>
    </location>
</feature>
<feature type="transmembrane region" description="Helical" evidence="1">
    <location>
        <begin position="110"/>
        <end position="130"/>
    </location>
</feature>
<name>F1A278_DICPU</name>
<dbReference type="Proteomes" id="UP000001064">
    <property type="component" value="Unassembled WGS sequence"/>
</dbReference>
<dbReference type="RefSeq" id="XP_003293767.1">
    <property type="nucleotide sequence ID" value="XM_003293719.1"/>
</dbReference>
<evidence type="ECO:0000313" key="3">
    <source>
        <dbReference type="EMBL" id="EGC29702.1"/>
    </source>
</evidence>
<dbReference type="AlphaFoldDB" id="F1A278"/>
<keyword evidence="4" id="KW-1185">Reference proteome</keyword>
<dbReference type="VEuPathDB" id="AmoebaDB:DICPUDRAFT_158686"/>
<keyword evidence="2" id="KW-0732">Signal</keyword>
<feature type="chain" id="PRO_5003264045" evidence="2">
    <location>
        <begin position="18"/>
        <end position="132"/>
    </location>
</feature>
<reference evidence="4" key="1">
    <citation type="journal article" date="2011" name="Genome Biol.">
        <title>Comparative genomics of the social amoebae Dictyostelium discoideum and Dictyostelium purpureum.</title>
        <authorList>
            <consortium name="US DOE Joint Genome Institute (JGI-PGF)"/>
            <person name="Sucgang R."/>
            <person name="Kuo A."/>
            <person name="Tian X."/>
            <person name="Salerno W."/>
            <person name="Parikh A."/>
            <person name="Feasley C.L."/>
            <person name="Dalin E."/>
            <person name="Tu H."/>
            <person name="Huang E."/>
            <person name="Barry K."/>
            <person name="Lindquist E."/>
            <person name="Shapiro H."/>
            <person name="Bruce D."/>
            <person name="Schmutz J."/>
            <person name="Salamov A."/>
            <person name="Fey P."/>
            <person name="Gaudet P."/>
            <person name="Anjard C."/>
            <person name="Babu M.M."/>
            <person name="Basu S."/>
            <person name="Bushmanova Y."/>
            <person name="van der Wel H."/>
            <person name="Katoh-Kurasawa M."/>
            <person name="Dinh C."/>
            <person name="Coutinho P.M."/>
            <person name="Saito T."/>
            <person name="Elias M."/>
            <person name="Schaap P."/>
            <person name="Kay R.R."/>
            <person name="Henrissat B."/>
            <person name="Eichinger L."/>
            <person name="Rivero F."/>
            <person name="Putnam N.H."/>
            <person name="West C.M."/>
            <person name="Loomis W.F."/>
            <person name="Chisholm R.L."/>
            <person name="Shaulsky G."/>
            <person name="Strassmann J.E."/>
            <person name="Queller D.C."/>
            <person name="Kuspa A."/>
            <person name="Grigoriev I.V."/>
        </authorList>
    </citation>
    <scope>NUCLEOTIDE SEQUENCE [LARGE SCALE GENOMIC DNA]</scope>
    <source>
        <strain evidence="4">QSDP1</strain>
    </source>
</reference>
<dbReference type="FunCoup" id="F1A278">
    <property type="interactions" value="874"/>
</dbReference>
<organism evidence="3 4">
    <name type="scientific">Dictyostelium purpureum</name>
    <name type="common">Slime mold</name>
    <dbReference type="NCBI Taxonomy" id="5786"/>
    <lineage>
        <taxon>Eukaryota</taxon>
        <taxon>Amoebozoa</taxon>
        <taxon>Evosea</taxon>
        <taxon>Eumycetozoa</taxon>
        <taxon>Dictyostelia</taxon>
        <taxon>Dictyosteliales</taxon>
        <taxon>Dictyosteliaceae</taxon>
        <taxon>Dictyostelium</taxon>
    </lineage>
</organism>
<dbReference type="GeneID" id="10505083"/>
<sequence>MFKKLLVVLIFITLCNSMITFAQDSSSSSDINPNSYCIGKTQAECYSGNACCVWCANKTEDSLSSTSSVGICHYVPEETTTTCVEKMCPAKDYYQIETCSCNYRSDSNTLSVPLFLTFCLLISSLIFSYIKN</sequence>
<evidence type="ECO:0000256" key="2">
    <source>
        <dbReference type="SAM" id="SignalP"/>
    </source>
</evidence>
<accession>F1A278</accession>
<evidence type="ECO:0000256" key="1">
    <source>
        <dbReference type="SAM" id="Phobius"/>
    </source>
</evidence>
<dbReference type="EMBL" id="GL871401">
    <property type="protein sequence ID" value="EGC29702.1"/>
    <property type="molecule type" value="Genomic_DNA"/>
</dbReference>
<keyword evidence="1" id="KW-1133">Transmembrane helix</keyword>
<dbReference type="KEGG" id="dpp:DICPUDRAFT_158686"/>
<keyword evidence="1" id="KW-0812">Transmembrane</keyword>